<name>A0A5Q2FBP7_9ACTN</name>
<sequence length="376" mass="39896">MDPHTAEATGAPDPAETVVLRPHGLQGLLATVPYLLGFHPRESLVAVLFEDRRVVLTLRLDSDDLVAHPPDVEDFLLTQLRRLEATGVLLVAYTDEEAQDVAAALTAVCLGLEVVGLLDPDGAEVLDAVHVAAGRYRSLTCDDTTCCPPEGRDYANVLSDAAAADAVVHGLPAWSDREDLRRSVLPSGSGPDARSEAFDQALVRALMQAGTLGPRDVAEAMDRLLTRIETTGTDPDPTTLGHLVALAGLSDARDVATLRIERESAALWSRVWSAAARLSTGLAAVAPLGLVGVSAWARGTEHWCASASRRRRSSAGNTVWSTCCAPSWSTGSTPMSGTGCGARAWSATVLSARRRPLSRRKGENGRWARIAGCLRT</sequence>
<keyword evidence="2" id="KW-1185">Reference proteome</keyword>
<dbReference type="InterPro" id="IPR025447">
    <property type="entry name" value="DUF4192"/>
</dbReference>
<dbReference type="Proteomes" id="UP000386847">
    <property type="component" value="Chromosome"/>
</dbReference>
<evidence type="ECO:0000313" key="1">
    <source>
        <dbReference type="EMBL" id="QGF24312.1"/>
    </source>
</evidence>
<gene>
    <name evidence="1" type="ORF">Rai3103_12295</name>
</gene>
<dbReference type="EMBL" id="CP045725">
    <property type="protein sequence ID" value="QGF24312.1"/>
    <property type="molecule type" value="Genomic_DNA"/>
</dbReference>
<reference evidence="1 2" key="1">
    <citation type="submission" date="2019-10" db="EMBL/GenBank/DDBJ databases">
        <title>Genomic analysis of Raineyella sp. CBA3103.</title>
        <authorList>
            <person name="Roh S.W."/>
        </authorList>
    </citation>
    <scope>NUCLEOTIDE SEQUENCE [LARGE SCALE GENOMIC DNA]</scope>
    <source>
        <strain evidence="1 2">CBA3103</strain>
    </source>
</reference>
<organism evidence="1 2">
    <name type="scientific">Raineyella fluvialis</name>
    <dbReference type="NCBI Taxonomy" id="2662261"/>
    <lineage>
        <taxon>Bacteria</taxon>
        <taxon>Bacillati</taxon>
        <taxon>Actinomycetota</taxon>
        <taxon>Actinomycetes</taxon>
        <taxon>Propionibacteriales</taxon>
        <taxon>Propionibacteriaceae</taxon>
        <taxon>Raineyella</taxon>
    </lineage>
</organism>
<dbReference type="AlphaFoldDB" id="A0A5Q2FBP7"/>
<proteinExistence type="predicted"/>
<dbReference type="KEGG" id="rain:Rai3103_12295"/>
<protein>
    <submittedName>
        <fullName evidence="1">DUF4192 family protein</fullName>
    </submittedName>
</protein>
<dbReference type="Pfam" id="PF13830">
    <property type="entry name" value="DUF4192"/>
    <property type="match status" value="1"/>
</dbReference>
<dbReference type="RefSeq" id="WP_153572841.1">
    <property type="nucleotide sequence ID" value="NZ_CP045725.1"/>
</dbReference>
<evidence type="ECO:0000313" key="2">
    <source>
        <dbReference type="Proteomes" id="UP000386847"/>
    </source>
</evidence>
<accession>A0A5Q2FBP7</accession>